<feature type="domain" description="DC-UbP/UBTD2 N-terminal" evidence="2">
    <location>
        <begin position="39"/>
        <end position="140"/>
    </location>
</feature>
<accession>A0A8H4EU13</accession>
<reference evidence="3 4" key="1">
    <citation type="journal article" date="2019" name="Environ. Microbiol.">
        <title>At the nexus of three kingdoms: the genome of the mycorrhizal fungus Gigaspora margarita provides insights into plant, endobacterial and fungal interactions.</title>
        <authorList>
            <person name="Venice F."/>
            <person name="Ghignone S."/>
            <person name="Salvioli di Fossalunga A."/>
            <person name="Amselem J."/>
            <person name="Novero M."/>
            <person name="Xianan X."/>
            <person name="Sedzielewska Toro K."/>
            <person name="Morin E."/>
            <person name="Lipzen A."/>
            <person name="Grigoriev I.V."/>
            <person name="Henrissat B."/>
            <person name="Martin F.M."/>
            <person name="Bonfante P."/>
        </authorList>
    </citation>
    <scope>NUCLEOTIDE SEQUENCE [LARGE SCALE GENOMIC DNA]</scope>
    <source>
        <strain evidence="3 4">BEG34</strain>
    </source>
</reference>
<sequence length="243" mass="27448">MLIFLLLNISMGCCSSRTTDEDSFEHDENSEIYVPRGGNRPFSKKGVTWTSETPITIRQLKKKRDAFWETAPSYEGYKVIWDALRHACESNDTEYAQLILNAAKITIPTGNLVDGCYDELGNRYAIPAYCLVDPTNLIRDDEESSELDDETIPDLLLEQSTTNLLPIVIRLSNSAEDVQINVNPKIDTIDSLKLKLCENQRLDPKKFLVRFFFLGSLLDGKTKVVDVKLDQGQVLQALISEIP</sequence>
<dbReference type="Proteomes" id="UP000439903">
    <property type="component" value="Unassembled WGS sequence"/>
</dbReference>
<protein>
    <submittedName>
        <fullName evidence="3">Ubiquitin domain-containing protein 2-like</fullName>
    </submittedName>
</protein>
<gene>
    <name evidence="3" type="ORF">F8M41_021204</name>
</gene>
<evidence type="ECO:0000259" key="2">
    <source>
        <dbReference type="Pfam" id="PF16455"/>
    </source>
</evidence>
<dbReference type="EMBL" id="WTPW01000062">
    <property type="protein sequence ID" value="KAF0552762.1"/>
    <property type="molecule type" value="Genomic_DNA"/>
</dbReference>
<evidence type="ECO:0000313" key="4">
    <source>
        <dbReference type="Proteomes" id="UP000439903"/>
    </source>
</evidence>
<dbReference type="InterPro" id="IPR032752">
    <property type="entry name" value="DC-UbP/UBTD2_N"/>
</dbReference>
<dbReference type="SUPFAM" id="SSF54236">
    <property type="entry name" value="Ubiquitin-like"/>
    <property type="match status" value="1"/>
</dbReference>
<evidence type="ECO:0000313" key="3">
    <source>
        <dbReference type="EMBL" id="KAF0552762.1"/>
    </source>
</evidence>
<keyword evidence="4" id="KW-1185">Reference proteome</keyword>
<keyword evidence="1" id="KW-0732">Signal</keyword>
<organism evidence="3 4">
    <name type="scientific">Gigaspora margarita</name>
    <dbReference type="NCBI Taxonomy" id="4874"/>
    <lineage>
        <taxon>Eukaryota</taxon>
        <taxon>Fungi</taxon>
        <taxon>Fungi incertae sedis</taxon>
        <taxon>Mucoromycota</taxon>
        <taxon>Glomeromycotina</taxon>
        <taxon>Glomeromycetes</taxon>
        <taxon>Diversisporales</taxon>
        <taxon>Gigasporaceae</taxon>
        <taxon>Gigaspora</taxon>
    </lineage>
</organism>
<name>A0A8H4EU13_GIGMA</name>
<feature type="signal peptide" evidence="1">
    <location>
        <begin position="1"/>
        <end position="16"/>
    </location>
</feature>
<dbReference type="Gene3D" id="1.20.225.20">
    <property type="entry name" value="Ub domain-containing protein, DC-UbP/UBTD2, N-terminal domain"/>
    <property type="match status" value="1"/>
</dbReference>
<evidence type="ECO:0000256" key="1">
    <source>
        <dbReference type="SAM" id="SignalP"/>
    </source>
</evidence>
<dbReference type="InterPro" id="IPR029071">
    <property type="entry name" value="Ubiquitin-like_domsf"/>
</dbReference>
<feature type="chain" id="PRO_5034203027" evidence="1">
    <location>
        <begin position="17"/>
        <end position="243"/>
    </location>
</feature>
<dbReference type="InterPro" id="IPR038169">
    <property type="entry name" value="DC-UbP/UBTD2_N_sf"/>
</dbReference>
<dbReference type="PANTHER" id="PTHR13609">
    <property type="entry name" value="UBIQUITIN DOMAIN CONTAINING 1 PROTEIN-RELATED"/>
    <property type="match status" value="1"/>
</dbReference>
<proteinExistence type="predicted"/>
<dbReference type="InterPro" id="IPR039869">
    <property type="entry name" value="UBTD1/2"/>
</dbReference>
<dbReference type="OrthoDB" id="1640476at2759"/>
<comment type="caution">
    <text evidence="3">The sequence shown here is derived from an EMBL/GenBank/DDBJ whole genome shotgun (WGS) entry which is preliminary data.</text>
</comment>
<dbReference type="AlphaFoldDB" id="A0A8H4EU13"/>
<dbReference type="Pfam" id="PF16455">
    <property type="entry name" value="UBD"/>
    <property type="match status" value="1"/>
</dbReference>